<evidence type="ECO:0000313" key="1">
    <source>
        <dbReference type="EMBL" id="OXA74852.1"/>
    </source>
</evidence>
<dbReference type="RefSeq" id="WP_074657893.1">
    <property type="nucleotide sequence ID" value="NZ_MUGV01000065.1"/>
</dbReference>
<gene>
    <name evidence="1" type="ORF">B0A65_22955</name>
</gene>
<dbReference type="SUPFAM" id="SSF55874">
    <property type="entry name" value="ATPase domain of HSP90 chaperone/DNA topoisomerase II/histidine kinase"/>
    <property type="match status" value="1"/>
</dbReference>
<dbReference type="Pfam" id="PF13589">
    <property type="entry name" value="HATPase_c_3"/>
    <property type="match status" value="1"/>
</dbReference>
<organism evidence="1 2">
    <name type="scientific">Flavobacterium frigidimaris</name>
    <dbReference type="NCBI Taxonomy" id="262320"/>
    <lineage>
        <taxon>Bacteria</taxon>
        <taxon>Pseudomonadati</taxon>
        <taxon>Bacteroidota</taxon>
        <taxon>Flavobacteriia</taxon>
        <taxon>Flavobacteriales</taxon>
        <taxon>Flavobacteriaceae</taxon>
        <taxon>Flavobacterium</taxon>
    </lineage>
</organism>
<dbReference type="InterPro" id="IPR036890">
    <property type="entry name" value="HATPase_C_sf"/>
</dbReference>
<comment type="caution">
    <text evidence="1">The sequence shown here is derived from an EMBL/GenBank/DDBJ whole genome shotgun (WGS) entry which is preliminary data.</text>
</comment>
<name>A0ABX4BJ10_FLAFR</name>
<keyword evidence="2" id="KW-1185">Reference proteome</keyword>
<proteinExistence type="predicted"/>
<dbReference type="Gene3D" id="3.30.565.10">
    <property type="entry name" value="Histidine kinase-like ATPase, C-terminal domain"/>
    <property type="match status" value="1"/>
</dbReference>
<accession>A0ABX4BJ10</accession>
<protein>
    <recommendedName>
        <fullName evidence="3">Histidine kinase-, DNA gyrase B-, and HSP90-like ATPase</fullName>
    </recommendedName>
</protein>
<dbReference type="Proteomes" id="UP000198382">
    <property type="component" value="Unassembled WGS sequence"/>
</dbReference>
<reference evidence="1 2" key="1">
    <citation type="submission" date="2016-11" db="EMBL/GenBank/DDBJ databases">
        <title>Whole genomes of Flavobacteriaceae.</title>
        <authorList>
            <person name="Stine C."/>
            <person name="Li C."/>
            <person name="Tadesse D."/>
        </authorList>
    </citation>
    <scope>NUCLEOTIDE SEQUENCE [LARGE SCALE GENOMIC DNA]</scope>
    <source>
        <strain evidence="1 2">DSM 15937</strain>
    </source>
</reference>
<evidence type="ECO:0008006" key="3">
    <source>
        <dbReference type="Google" id="ProtNLM"/>
    </source>
</evidence>
<sequence length="673" mass="79196">MAGNVNVTSNGIKKILNNYEKPNSIAEYIWNGFDAKANTVSINYTVNDFGSLEFLEIIDNGYGINHSKLNSKFKPFYESEKAIKVSAPKHTSTMHGKNGVGRLTFFTFAHSAKWLTSFNDGKKNETNSIIINSNELTDFKVESVGNESDITGTIVTFTNIQISENEMDKVIIPFLIREFCWFLELNKHKNFKITINDIPLNYESNVAERDEKISITYSDSKSNNKTVFKIKFIQWRESLHQEYSKYYFLNDKENEVYKDHTTLNKKGDEFFHSVYIQSDYFKDFDFNSSENESQVKLFGKAKSSPEYRYLIKEINQILREKRKPFLRQFADKLIEQYEDTGILPNYKTEWEEKYKKEDLIETLKSLYEIQPKLFTSLSINQKKTFVRFLDLLLDSNEREDLFKVLDEILDLSTKEREDLAKIFRTTKLNRVIETLKLIEDRYKTYYKLRDLVFNPDLKADEVHHLQKLIESHYWIFGEQYHLVTAAEPKFEEALRRYTYLLTEKDTSVEIDHQHKLKEMDIFACRQNTLVDRIENIVIELKHPSISLGEEQYSQLHKYLQVISTQPEFNGSNVHWEFYLIGRKFSTSKYIEDLIDTNKNHGIPSLILSKDNGRIKVYAKKWSEVFADFEIKHSFLDSKLKLEREQLFNDLSTANEVIEAVKDNSAIQPKEIKI</sequence>
<evidence type="ECO:0000313" key="2">
    <source>
        <dbReference type="Proteomes" id="UP000198382"/>
    </source>
</evidence>
<dbReference type="EMBL" id="MUGV01000065">
    <property type="protein sequence ID" value="OXA74852.1"/>
    <property type="molecule type" value="Genomic_DNA"/>
</dbReference>